<organism evidence="2 3">
    <name type="scientific">Chryseolinea soli</name>
    <dbReference type="NCBI Taxonomy" id="2321403"/>
    <lineage>
        <taxon>Bacteria</taxon>
        <taxon>Pseudomonadati</taxon>
        <taxon>Bacteroidota</taxon>
        <taxon>Cytophagia</taxon>
        <taxon>Cytophagales</taxon>
        <taxon>Fulvivirgaceae</taxon>
        <taxon>Chryseolinea</taxon>
    </lineage>
</organism>
<evidence type="ECO:0000313" key="3">
    <source>
        <dbReference type="Proteomes" id="UP000266183"/>
    </source>
</evidence>
<dbReference type="OrthoDB" id="9814399at2"/>
<dbReference type="RefSeq" id="WP_119758966.1">
    <property type="nucleotide sequence ID" value="NZ_CP032382.1"/>
</dbReference>
<dbReference type="Pfam" id="PF09917">
    <property type="entry name" value="DUF2147"/>
    <property type="match status" value="1"/>
</dbReference>
<evidence type="ECO:0000313" key="2">
    <source>
        <dbReference type="EMBL" id="AYB35728.1"/>
    </source>
</evidence>
<dbReference type="EMBL" id="CP032382">
    <property type="protein sequence ID" value="AYB35728.1"/>
    <property type="molecule type" value="Genomic_DNA"/>
</dbReference>
<feature type="domain" description="DUF2147" evidence="1">
    <location>
        <begin position="21"/>
        <end position="134"/>
    </location>
</feature>
<keyword evidence="3" id="KW-1185">Reference proteome</keyword>
<dbReference type="InterPro" id="IPR019223">
    <property type="entry name" value="DUF2147"/>
</dbReference>
<dbReference type="Proteomes" id="UP000266183">
    <property type="component" value="Chromosome"/>
</dbReference>
<dbReference type="PANTHER" id="PTHR36919:SF3">
    <property type="entry name" value="BLL5882 PROTEIN"/>
    <property type="match status" value="1"/>
</dbReference>
<dbReference type="Gene3D" id="2.40.128.520">
    <property type="match status" value="1"/>
</dbReference>
<reference evidence="3" key="1">
    <citation type="submission" date="2018-09" db="EMBL/GenBank/DDBJ databases">
        <title>Chryseolinea sp. KIS68-18 isolated from soil.</title>
        <authorList>
            <person name="Weon H.-Y."/>
            <person name="Kwon S.-W."/>
            <person name="Lee S.A."/>
        </authorList>
    </citation>
    <scope>NUCLEOTIDE SEQUENCE [LARGE SCALE GENOMIC DNA]</scope>
    <source>
        <strain evidence="3">KIS68-18</strain>
    </source>
</reference>
<accession>A0A385T3H4</accession>
<protein>
    <submittedName>
        <fullName evidence="2">DUF2147 domain-containing protein</fullName>
    </submittedName>
</protein>
<dbReference type="KEGG" id="chk:D4L85_27220"/>
<name>A0A385T3H4_9BACT</name>
<dbReference type="AlphaFoldDB" id="A0A385T3H4"/>
<proteinExistence type="predicted"/>
<evidence type="ECO:0000259" key="1">
    <source>
        <dbReference type="Pfam" id="PF09917"/>
    </source>
</evidence>
<sequence>MKMILPLMLVAIVGQAQSIVGKWKTIDENTGEAKSVVDIFERGGKFYGKIVRLFSESDPDPVCDKCDEEDPRFRKKIIGMEILLDLERHGEEFSEGTVLDPEEGKVYRCKLWLEGKDLKIRGYWGPFYRTQTWVKAS</sequence>
<gene>
    <name evidence="2" type="ORF">D4L85_27220</name>
</gene>
<dbReference type="PANTHER" id="PTHR36919">
    <property type="entry name" value="BLR1215 PROTEIN"/>
    <property type="match status" value="1"/>
</dbReference>